<feature type="region of interest" description="Disordered" evidence="7">
    <location>
        <begin position="183"/>
        <end position="220"/>
    </location>
</feature>
<keyword evidence="10" id="KW-1185">Reference proteome</keyword>
<evidence type="ECO:0000256" key="5">
    <source>
        <dbReference type="ARBA" id="ARBA00023242"/>
    </source>
</evidence>
<evidence type="ECO:0000313" key="10">
    <source>
        <dbReference type="Proteomes" id="UP001159364"/>
    </source>
</evidence>
<keyword evidence="4" id="KW-0804">Transcription</keyword>
<dbReference type="GO" id="GO:0003700">
    <property type="term" value="F:DNA-binding transcription factor activity"/>
    <property type="evidence" value="ECO:0007669"/>
    <property type="project" value="InterPro"/>
</dbReference>
<feature type="region of interest" description="Disordered" evidence="7">
    <location>
        <begin position="432"/>
        <end position="461"/>
    </location>
</feature>
<dbReference type="SUPFAM" id="SSF54171">
    <property type="entry name" value="DNA-binding domain"/>
    <property type="match status" value="1"/>
</dbReference>
<evidence type="ECO:0000256" key="6">
    <source>
        <dbReference type="ARBA" id="ARBA00024343"/>
    </source>
</evidence>
<dbReference type="SMART" id="SM00380">
    <property type="entry name" value="AP2"/>
    <property type="match status" value="1"/>
</dbReference>
<dbReference type="CDD" id="cd00018">
    <property type="entry name" value="AP2"/>
    <property type="match status" value="1"/>
</dbReference>
<dbReference type="PANTHER" id="PTHR31190:SF473">
    <property type="entry name" value="OS05G0437100 PROTEIN"/>
    <property type="match status" value="1"/>
</dbReference>
<sequence length="461" mass="50499">MCLLNFKVANSRGSDQYIRYPDTDSGGANQEERYSEDEPPPPPPQQSPSQSFHFHQINPPLNQMSAVISALTRVVSGHQSGREMVRQGDSLGGAVITPCFEPTSASSSGLYFSSSSPLSAYSSTSSGGSGFWNIGQKRGREQESATQLMDSVTRVYRGFREFRSSPEIHHPPVQLVIAEEGGSSTMVSTPTTTTSSVTTTSRTSPTPSIPSTETALYGETGERRRRYRGVRQRPWGKWAAEIRDPHRAARVWLGTFDTAEAAARAYDDAALRFRGSRAKLNFPENVRLLPQPQMQNVTSYQMPATALRHGQPLLSRSSPQYLQQIPSLAEQVPVLPQSTQPSFFQSQADTMGDYWQYYQLLQNPGDNFLGNQQQAPSTLEQMRYNSQLATTQSSLSLSSASSSFASNSSVSSSSSASFPLLFSGQQLGYFRVPQDQNQSTGSGFLGPPWSHSSHDSSSTDQ</sequence>
<dbReference type="GO" id="GO:0009873">
    <property type="term" value="P:ethylene-activated signaling pathway"/>
    <property type="evidence" value="ECO:0007669"/>
    <property type="project" value="InterPro"/>
</dbReference>
<evidence type="ECO:0000259" key="8">
    <source>
        <dbReference type="PROSITE" id="PS51032"/>
    </source>
</evidence>
<dbReference type="InterPro" id="IPR044808">
    <property type="entry name" value="ERF_plant"/>
</dbReference>
<dbReference type="GO" id="GO:0003677">
    <property type="term" value="F:DNA binding"/>
    <property type="evidence" value="ECO:0007669"/>
    <property type="project" value="UniProtKB-KW"/>
</dbReference>
<dbReference type="InterPro" id="IPR016177">
    <property type="entry name" value="DNA-bd_dom_sf"/>
</dbReference>
<comment type="similarity">
    <text evidence="6">Belongs to the AP2/ERF transcription factor family. ERF subfamily.</text>
</comment>
<evidence type="ECO:0000256" key="2">
    <source>
        <dbReference type="ARBA" id="ARBA00023015"/>
    </source>
</evidence>
<feature type="region of interest" description="Disordered" evidence="7">
    <location>
        <begin position="15"/>
        <end position="56"/>
    </location>
</feature>
<evidence type="ECO:0000256" key="1">
    <source>
        <dbReference type="ARBA" id="ARBA00004123"/>
    </source>
</evidence>
<evidence type="ECO:0000256" key="7">
    <source>
        <dbReference type="SAM" id="MobiDB-lite"/>
    </source>
</evidence>
<evidence type="ECO:0000256" key="4">
    <source>
        <dbReference type="ARBA" id="ARBA00023163"/>
    </source>
</evidence>
<name>A0AAV8TRZ9_9ROSI</name>
<dbReference type="InterPro" id="IPR001471">
    <property type="entry name" value="AP2/ERF_dom"/>
</dbReference>
<dbReference type="PANTHER" id="PTHR31190">
    <property type="entry name" value="DNA-BINDING DOMAIN"/>
    <property type="match status" value="1"/>
</dbReference>
<protein>
    <recommendedName>
        <fullName evidence="8">AP2/ERF domain-containing protein</fullName>
    </recommendedName>
</protein>
<dbReference type="Proteomes" id="UP001159364">
    <property type="component" value="Linkage Group LG03"/>
</dbReference>
<dbReference type="InterPro" id="IPR036955">
    <property type="entry name" value="AP2/ERF_dom_sf"/>
</dbReference>
<dbReference type="Gene3D" id="3.30.730.10">
    <property type="entry name" value="AP2/ERF domain"/>
    <property type="match status" value="1"/>
</dbReference>
<dbReference type="PROSITE" id="PS51032">
    <property type="entry name" value="AP2_ERF"/>
    <property type="match status" value="1"/>
</dbReference>
<accession>A0AAV8TRZ9</accession>
<feature type="compositionally biased region" description="Low complexity" evidence="7">
    <location>
        <begin position="183"/>
        <end position="214"/>
    </location>
</feature>
<comment type="subcellular location">
    <subcellularLocation>
        <location evidence="1">Nucleus</location>
    </subcellularLocation>
</comment>
<dbReference type="GO" id="GO:0005634">
    <property type="term" value="C:nucleus"/>
    <property type="evidence" value="ECO:0007669"/>
    <property type="project" value="UniProtKB-SubCell"/>
</dbReference>
<dbReference type="AlphaFoldDB" id="A0AAV8TRZ9"/>
<organism evidence="9 10">
    <name type="scientific">Erythroxylum novogranatense</name>
    <dbReference type="NCBI Taxonomy" id="1862640"/>
    <lineage>
        <taxon>Eukaryota</taxon>
        <taxon>Viridiplantae</taxon>
        <taxon>Streptophyta</taxon>
        <taxon>Embryophyta</taxon>
        <taxon>Tracheophyta</taxon>
        <taxon>Spermatophyta</taxon>
        <taxon>Magnoliopsida</taxon>
        <taxon>eudicotyledons</taxon>
        <taxon>Gunneridae</taxon>
        <taxon>Pentapetalae</taxon>
        <taxon>rosids</taxon>
        <taxon>fabids</taxon>
        <taxon>Malpighiales</taxon>
        <taxon>Erythroxylaceae</taxon>
        <taxon>Erythroxylum</taxon>
    </lineage>
</organism>
<keyword evidence="3" id="KW-0238">DNA-binding</keyword>
<keyword evidence="2" id="KW-0805">Transcription regulation</keyword>
<dbReference type="Pfam" id="PF00847">
    <property type="entry name" value="AP2"/>
    <property type="match status" value="1"/>
</dbReference>
<proteinExistence type="inferred from homology"/>
<dbReference type="PRINTS" id="PR00367">
    <property type="entry name" value="ETHRSPELEMNT"/>
</dbReference>
<keyword evidence="5" id="KW-0539">Nucleus</keyword>
<dbReference type="EMBL" id="JAIWQS010000003">
    <property type="protein sequence ID" value="KAJ8769716.1"/>
    <property type="molecule type" value="Genomic_DNA"/>
</dbReference>
<dbReference type="FunFam" id="3.30.730.10:FF:000001">
    <property type="entry name" value="Ethylene-responsive transcription factor 2"/>
    <property type="match status" value="1"/>
</dbReference>
<gene>
    <name evidence="9" type="ORF">K2173_005362</name>
</gene>
<evidence type="ECO:0000256" key="3">
    <source>
        <dbReference type="ARBA" id="ARBA00023125"/>
    </source>
</evidence>
<feature type="domain" description="AP2/ERF" evidence="8">
    <location>
        <begin position="226"/>
        <end position="283"/>
    </location>
</feature>
<comment type="caution">
    <text evidence="9">The sequence shown here is derived from an EMBL/GenBank/DDBJ whole genome shotgun (WGS) entry which is preliminary data.</text>
</comment>
<reference evidence="9 10" key="1">
    <citation type="submission" date="2021-09" db="EMBL/GenBank/DDBJ databases">
        <title>Genomic insights and catalytic innovation underlie evolution of tropane alkaloids biosynthesis.</title>
        <authorList>
            <person name="Wang Y.-J."/>
            <person name="Tian T."/>
            <person name="Huang J.-P."/>
            <person name="Huang S.-X."/>
        </authorList>
    </citation>
    <scope>NUCLEOTIDE SEQUENCE [LARGE SCALE GENOMIC DNA]</scope>
    <source>
        <strain evidence="9">KIB-2018</strain>
        <tissue evidence="9">Leaf</tissue>
    </source>
</reference>
<evidence type="ECO:0000313" key="9">
    <source>
        <dbReference type="EMBL" id="KAJ8769716.1"/>
    </source>
</evidence>